<accession>A0A1S8AA28</accession>
<evidence type="ECO:0000313" key="2">
    <source>
        <dbReference type="Proteomes" id="UP000054516"/>
    </source>
</evidence>
<keyword evidence="2" id="KW-1185">Reference proteome</keyword>
<dbReference type="AlphaFoldDB" id="A0A1S8AA28"/>
<proteinExistence type="predicted"/>
<organism evidence="1">
    <name type="scientific">Rosellinia necatrix</name>
    <name type="common">White root-rot fungus</name>
    <dbReference type="NCBI Taxonomy" id="77044"/>
    <lineage>
        <taxon>Eukaryota</taxon>
        <taxon>Fungi</taxon>
        <taxon>Dikarya</taxon>
        <taxon>Ascomycota</taxon>
        <taxon>Pezizomycotina</taxon>
        <taxon>Sordariomycetes</taxon>
        <taxon>Xylariomycetidae</taxon>
        <taxon>Xylariales</taxon>
        <taxon>Xylariaceae</taxon>
        <taxon>Rosellinia</taxon>
    </lineage>
</organism>
<evidence type="ECO:0000313" key="1">
    <source>
        <dbReference type="EMBL" id="GAW26931.1"/>
    </source>
</evidence>
<dbReference type="OrthoDB" id="4757911at2759"/>
<protein>
    <submittedName>
        <fullName evidence="1">Putative ribonuclease p mrp subunit</fullName>
    </submittedName>
</protein>
<dbReference type="EMBL" id="DF977502">
    <property type="protein sequence ID" value="GAW26931.1"/>
    <property type="molecule type" value="Genomic_DNA"/>
</dbReference>
<reference evidence="1" key="1">
    <citation type="submission" date="2016-03" db="EMBL/GenBank/DDBJ databases">
        <title>Draft genome sequence of Rosellinia necatrix.</title>
        <authorList>
            <person name="Kanematsu S."/>
        </authorList>
    </citation>
    <scope>NUCLEOTIDE SEQUENCE [LARGE SCALE GENOMIC DNA]</scope>
    <source>
        <strain evidence="1">W97</strain>
    </source>
</reference>
<gene>
    <name evidence="1" type="ORF">SAMD00023353_5700500</name>
</gene>
<dbReference type="Proteomes" id="UP000054516">
    <property type="component" value="Unassembled WGS sequence"/>
</dbReference>
<sequence>MKIVRIREELPTGAGMIVPEASASYDGFNVARNAIHVNHMNMVKFATKIESYKRTLGHIQDILDAKLPHVESGILLQSIP</sequence>
<name>A0A1S8AA28_ROSNE</name>